<feature type="domain" description="Terminase large subunit gp17-like C-terminal" evidence="4">
    <location>
        <begin position="447"/>
        <end position="605"/>
    </location>
</feature>
<feature type="region of interest" description="Disordered" evidence="2">
    <location>
        <begin position="138"/>
        <end position="164"/>
    </location>
</feature>
<evidence type="ECO:0000259" key="4">
    <source>
        <dbReference type="Pfam" id="PF17289"/>
    </source>
</evidence>
<proteinExistence type="predicted"/>
<dbReference type="Pfam" id="PF06056">
    <property type="entry name" value="Terminase_5"/>
    <property type="match status" value="1"/>
</dbReference>
<dbReference type="InterPro" id="IPR035421">
    <property type="entry name" value="Terminase_6C"/>
</dbReference>
<dbReference type="Gene3D" id="3.40.50.300">
    <property type="entry name" value="P-loop containing nucleotide triphosphate hydrolases"/>
    <property type="match status" value="1"/>
</dbReference>
<dbReference type="Gene3D" id="3.30.420.240">
    <property type="match status" value="1"/>
</dbReference>
<accession>A0A2S4LWA4</accession>
<protein>
    <submittedName>
        <fullName evidence="5">Uncharacterized protein YjcR</fullName>
    </submittedName>
</protein>
<evidence type="ECO:0000313" key="5">
    <source>
        <dbReference type="EMBL" id="POR46733.1"/>
    </source>
</evidence>
<organism evidence="5 6">
    <name type="scientific">Paraburkholderia eburnea</name>
    <dbReference type="NCBI Taxonomy" id="1189126"/>
    <lineage>
        <taxon>Bacteria</taxon>
        <taxon>Pseudomonadati</taxon>
        <taxon>Pseudomonadota</taxon>
        <taxon>Betaproteobacteria</taxon>
        <taxon>Burkholderiales</taxon>
        <taxon>Burkholderiaceae</taxon>
        <taxon>Paraburkholderia</taxon>
    </lineage>
</organism>
<sequence>MLPVMTDDGNQLKTWRGRVQIELLRARALGRYASAMLDLTDNPTTTADPRKAARALYWQGWRVSSIARHLNLNRSTVETWKQRENWDKTSPIDTIELTTEMRVNALIAKEKKEPGDYKEIDLLMRQLERVARVRKYSETGKESDLNPNIEARNAAPKKKQTRNEFSDEQVARLHEAFLDCQFDYQKVWYRNGHQRTRNILKSRQIGATFYFAREALDDALQTGRNQIFLSASKAQAHVFKQYIAQFAREAADVDLTGDPIVLPNEATLYFLGTNARTAQSYHGNLYVDEYFWIGRFKELQKVASGMAMHKKWRETYFSTPSSLAHQAYTFWNGEHINRGRAKADHVHFDITHEALARGRLCEDGQWRQIVTVEDAVRGGCTLFDLEELRRKYSPEDFANLLMCQFIDDTASIFTLANLQRCMVDSWEVWDDVEPLMLRPFGFRSVWVGYDPALTGDSAALVVVAPPVVPGGPLRVLEKHQFRGMDFEAQAERIKEITQRYNVAYLAIDTTGIGQGVYQLVRQFYPAAVAFNYSPEVKGRLVLKGLSVVNGARLQFDAGWTDMAAAFMAIKKTVTASGRHVTYEAGRSEEVGHADLAWAVLHAISNEPLEGMAARTSGFMEISV</sequence>
<keyword evidence="1" id="KW-1188">Viral release from host cell</keyword>
<evidence type="ECO:0000259" key="3">
    <source>
        <dbReference type="Pfam" id="PF06056"/>
    </source>
</evidence>
<dbReference type="Proteomes" id="UP000237381">
    <property type="component" value="Unassembled WGS sequence"/>
</dbReference>
<dbReference type="EMBL" id="PQGA01000022">
    <property type="protein sequence ID" value="POR46733.1"/>
    <property type="molecule type" value="Genomic_DNA"/>
</dbReference>
<dbReference type="AlphaFoldDB" id="A0A2S4LWA4"/>
<evidence type="ECO:0000256" key="1">
    <source>
        <dbReference type="ARBA" id="ARBA00022612"/>
    </source>
</evidence>
<gene>
    <name evidence="5" type="ORF">B0G62_12249</name>
</gene>
<reference evidence="5 6" key="1">
    <citation type="submission" date="2018-01" db="EMBL/GenBank/DDBJ databases">
        <title>Genomic Encyclopedia of Type Strains, Phase III (KMG-III): the genomes of soil and plant-associated and newly described type strains.</title>
        <authorList>
            <person name="Whitman W."/>
        </authorList>
    </citation>
    <scope>NUCLEOTIDE SEQUENCE [LARGE SCALE GENOMIC DNA]</scope>
    <source>
        <strain evidence="5 6">JCM 18070</strain>
    </source>
</reference>
<dbReference type="Pfam" id="PF03237">
    <property type="entry name" value="Terminase_6N"/>
    <property type="match status" value="1"/>
</dbReference>
<dbReference type="InterPro" id="IPR027417">
    <property type="entry name" value="P-loop_NTPase"/>
</dbReference>
<evidence type="ECO:0000313" key="6">
    <source>
        <dbReference type="Proteomes" id="UP000237381"/>
    </source>
</evidence>
<keyword evidence="6" id="KW-1185">Reference proteome</keyword>
<evidence type="ECO:0000256" key="2">
    <source>
        <dbReference type="SAM" id="MobiDB-lite"/>
    </source>
</evidence>
<name>A0A2S4LWA4_9BURK</name>
<dbReference type="InterPro" id="IPR010332">
    <property type="entry name" value="ATPase_terminase-su_N"/>
</dbReference>
<feature type="domain" description="Terminase ATPase subunit N-terminal" evidence="3">
    <location>
        <begin position="48"/>
        <end position="103"/>
    </location>
</feature>
<dbReference type="Pfam" id="PF17289">
    <property type="entry name" value="Terminase_6C"/>
    <property type="match status" value="1"/>
</dbReference>
<comment type="caution">
    <text evidence="5">The sequence shown here is derived from an EMBL/GenBank/DDBJ whole genome shotgun (WGS) entry which is preliminary data.</text>
</comment>